<dbReference type="PANTHER" id="PTHR30487">
    <property type="entry name" value="TYPE 4 PREPILIN-LIKE PROTEINS LEADER PEPTIDE-PROCESSING ENZYME"/>
    <property type="match status" value="1"/>
</dbReference>
<dbReference type="GO" id="GO:0005886">
    <property type="term" value="C:plasma membrane"/>
    <property type="evidence" value="ECO:0007669"/>
    <property type="project" value="UniProtKB-SubCell"/>
</dbReference>
<evidence type="ECO:0000313" key="10">
    <source>
        <dbReference type="EMBL" id="SDW83127.1"/>
    </source>
</evidence>
<keyword evidence="6 7" id="KW-0472">Membrane</keyword>
<evidence type="ECO:0000256" key="7">
    <source>
        <dbReference type="SAM" id="Phobius"/>
    </source>
</evidence>
<dbReference type="Pfam" id="PF01478">
    <property type="entry name" value="Peptidase_A24"/>
    <property type="match status" value="1"/>
</dbReference>
<evidence type="ECO:0000313" key="11">
    <source>
        <dbReference type="Proteomes" id="UP000183610"/>
    </source>
</evidence>
<dbReference type="InterPro" id="IPR010627">
    <property type="entry name" value="Prepilin_pept_A24_N"/>
</dbReference>
<name>A0AAX2DQ00_LISIV</name>
<comment type="similarity">
    <text evidence="2">Belongs to the peptidase A24 family.</text>
</comment>
<dbReference type="Pfam" id="PF06750">
    <property type="entry name" value="A24_N_bact"/>
    <property type="match status" value="1"/>
</dbReference>
<protein>
    <submittedName>
        <fullName evidence="10">Leader peptidase (Prepilin peptidase) / N-methyltransferase</fullName>
    </submittedName>
</protein>
<keyword evidence="5 7" id="KW-1133">Transmembrane helix</keyword>
<gene>
    <name evidence="10" type="ORF">SAMN05421782_10731</name>
</gene>
<feature type="transmembrane region" description="Helical" evidence="7">
    <location>
        <begin position="68"/>
        <end position="88"/>
    </location>
</feature>
<feature type="transmembrane region" description="Helical" evidence="7">
    <location>
        <begin position="218"/>
        <end position="235"/>
    </location>
</feature>
<feature type="transmembrane region" description="Helical" evidence="7">
    <location>
        <begin position="123"/>
        <end position="139"/>
    </location>
</feature>
<dbReference type="InterPro" id="IPR050882">
    <property type="entry name" value="Prepilin_peptidase/N-MTase"/>
</dbReference>
<comment type="caution">
    <text evidence="10">The sequence shown here is derived from an EMBL/GenBank/DDBJ whole genome shotgun (WGS) entry which is preliminary data.</text>
</comment>
<evidence type="ECO:0000256" key="3">
    <source>
        <dbReference type="ARBA" id="ARBA00022475"/>
    </source>
</evidence>
<dbReference type="InterPro" id="IPR000045">
    <property type="entry name" value="Prepilin_IV_endopep_pep"/>
</dbReference>
<accession>A0AAX2DQ00</accession>
<evidence type="ECO:0000259" key="9">
    <source>
        <dbReference type="Pfam" id="PF06750"/>
    </source>
</evidence>
<dbReference type="EMBL" id="FNMX01000007">
    <property type="protein sequence ID" value="SDW83127.1"/>
    <property type="molecule type" value="Genomic_DNA"/>
</dbReference>
<dbReference type="Proteomes" id="UP000183610">
    <property type="component" value="Unassembled WGS sequence"/>
</dbReference>
<dbReference type="AlphaFoldDB" id="A0AAX2DQ00"/>
<evidence type="ECO:0000256" key="4">
    <source>
        <dbReference type="ARBA" id="ARBA00022692"/>
    </source>
</evidence>
<keyword evidence="3" id="KW-1003">Cell membrane</keyword>
<dbReference type="RefSeq" id="WP_038408919.1">
    <property type="nucleotide sequence ID" value="NZ_FNMX01000007.1"/>
</dbReference>
<dbReference type="GO" id="GO:0004190">
    <property type="term" value="F:aspartic-type endopeptidase activity"/>
    <property type="evidence" value="ECO:0007669"/>
    <property type="project" value="InterPro"/>
</dbReference>
<dbReference type="PANTHER" id="PTHR30487:SF0">
    <property type="entry name" value="PREPILIN LEADER PEPTIDASE_N-METHYLTRANSFERASE-RELATED"/>
    <property type="match status" value="1"/>
</dbReference>
<feature type="domain" description="Prepilin type IV endopeptidase peptidase" evidence="8">
    <location>
        <begin position="102"/>
        <end position="203"/>
    </location>
</feature>
<keyword evidence="4 7" id="KW-0812">Transmembrane</keyword>
<evidence type="ECO:0000256" key="1">
    <source>
        <dbReference type="ARBA" id="ARBA00004651"/>
    </source>
</evidence>
<sequence>MLYFLLVIYSSILISFTQVAAECLPINKPFLFRFSECNFCKKTLPFQQIIPIYSFLLLKGKANCCKTAIPFSCFLLELLTPVYILFLYHEYFFSYNFIISSVIYYFLAFFVITDILYMHVPNSIIILFSVTMLFIYFLFHQPLLNLVYSIIMSIIFYGLFFFVFRKGIGLGDIKLFIILSTFLGFQTGYFLFFLSILAGTIVLLIAVAAKKIKKNKQVPFVPYIFTSFIVISILLK</sequence>
<evidence type="ECO:0000256" key="5">
    <source>
        <dbReference type="ARBA" id="ARBA00022989"/>
    </source>
</evidence>
<dbReference type="GO" id="GO:0006465">
    <property type="term" value="P:signal peptide processing"/>
    <property type="evidence" value="ECO:0007669"/>
    <property type="project" value="TreeGrafter"/>
</dbReference>
<proteinExistence type="inferred from homology"/>
<feature type="transmembrane region" description="Helical" evidence="7">
    <location>
        <begin position="95"/>
        <end position="117"/>
    </location>
</feature>
<evidence type="ECO:0000256" key="2">
    <source>
        <dbReference type="ARBA" id="ARBA00005801"/>
    </source>
</evidence>
<evidence type="ECO:0000256" key="6">
    <source>
        <dbReference type="ARBA" id="ARBA00023136"/>
    </source>
</evidence>
<dbReference type="Gene3D" id="1.20.120.1220">
    <property type="match status" value="1"/>
</dbReference>
<evidence type="ECO:0000259" key="8">
    <source>
        <dbReference type="Pfam" id="PF01478"/>
    </source>
</evidence>
<feature type="domain" description="Prepilin peptidase A24 N-terminal" evidence="9">
    <location>
        <begin position="9"/>
        <end position="90"/>
    </location>
</feature>
<comment type="subcellular location">
    <subcellularLocation>
        <location evidence="1">Cell membrane</location>
        <topology evidence="1">Multi-pass membrane protein</topology>
    </subcellularLocation>
</comment>
<feature type="transmembrane region" description="Helical" evidence="7">
    <location>
        <begin position="146"/>
        <end position="164"/>
    </location>
</feature>
<organism evidence="10 11">
    <name type="scientific">Listeria ivanovii</name>
    <dbReference type="NCBI Taxonomy" id="1638"/>
    <lineage>
        <taxon>Bacteria</taxon>
        <taxon>Bacillati</taxon>
        <taxon>Bacillota</taxon>
        <taxon>Bacilli</taxon>
        <taxon>Bacillales</taxon>
        <taxon>Listeriaceae</taxon>
        <taxon>Listeria</taxon>
    </lineage>
</organism>
<reference evidence="10 11" key="1">
    <citation type="submission" date="2016-10" db="EMBL/GenBank/DDBJ databases">
        <authorList>
            <person name="Varghese N."/>
            <person name="Submissions S."/>
        </authorList>
    </citation>
    <scope>NUCLEOTIDE SEQUENCE [LARGE SCALE GENOMIC DNA]</scope>
    <source>
        <strain evidence="10 11">ATCC 49954</strain>
    </source>
</reference>
<feature type="transmembrane region" description="Helical" evidence="7">
    <location>
        <begin position="176"/>
        <end position="206"/>
    </location>
</feature>